<evidence type="ECO:0000259" key="5">
    <source>
        <dbReference type="Pfam" id="PF00891"/>
    </source>
</evidence>
<dbReference type="Proteomes" id="UP000290289">
    <property type="component" value="Chromosome 9"/>
</dbReference>
<feature type="domain" description="O-methyltransferase C-terminal" evidence="5">
    <location>
        <begin position="555"/>
        <end position="762"/>
    </location>
</feature>
<dbReference type="Pfam" id="PF04727">
    <property type="entry name" value="ELMO_CED12"/>
    <property type="match status" value="1"/>
</dbReference>
<gene>
    <name evidence="8" type="ORF">DVH24_032181</name>
</gene>
<evidence type="ECO:0000256" key="3">
    <source>
        <dbReference type="ARBA" id="ARBA00022691"/>
    </source>
</evidence>
<keyword evidence="2" id="KW-0808">Transferase</keyword>
<evidence type="ECO:0000259" key="6">
    <source>
        <dbReference type="Pfam" id="PF04727"/>
    </source>
</evidence>
<dbReference type="InterPro" id="IPR036390">
    <property type="entry name" value="WH_DNA-bd_sf"/>
</dbReference>
<evidence type="ECO:0000259" key="7">
    <source>
        <dbReference type="Pfam" id="PF08100"/>
    </source>
</evidence>
<keyword evidence="3" id="KW-0949">S-adenosyl-L-methionine</keyword>
<dbReference type="Pfam" id="PF08100">
    <property type="entry name" value="Dimerisation"/>
    <property type="match status" value="2"/>
</dbReference>
<protein>
    <submittedName>
        <fullName evidence="8">Uncharacterized protein</fullName>
    </submittedName>
</protein>
<evidence type="ECO:0000256" key="1">
    <source>
        <dbReference type="ARBA" id="ARBA00022603"/>
    </source>
</evidence>
<dbReference type="GO" id="GO:0046983">
    <property type="term" value="F:protein dimerization activity"/>
    <property type="evidence" value="ECO:0007669"/>
    <property type="project" value="InterPro"/>
</dbReference>
<dbReference type="InterPro" id="IPR016461">
    <property type="entry name" value="COMT-like"/>
</dbReference>
<proteinExistence type="inferred from homology"/>
<dbReference type="SUPFAM" id="SSF46785">
    <property type="entry name" value="Winged helix' DNA-binding domain"/>
    <property type="match status" value="2"/>
</dbReference>
<dbReference type="AlphaFoldDB" id="A0A498J6F6"/>
<dbReference type="GO" id="GO:0032259">
    <property type="term" value="P:methylation"/>
    <property type="evidence" value="ECO:0007669"/>
    <property type="project" value="UniProtKB-KW"/>
</dbReference>
<dbReference type="Pfam" id="PF00891">
    <property type="entry name" value="Methyltransf_2"/>
    <property type="match status" value="2"/>
</dbReference>
<keyword evidence="9" id="KW-1185">Reference proteome</keyword>
<dbReference type="SUPFAM" id="SSF53335">
    <property type="entry name" value="S-adenosyl-L-methionine-dependent methyltransferases"/>
    <property type="match status" value="2"/>
</dbReference>
<evidence type="ECO:0000256" key="4">
    <source>
        <dbReference type="ARBA" id="ARBA00038277"/>
    </source>
</evidence>
<name>A0A498J6F6_MALDO</name>
<dbReference type="InterPro" id="IPR036388">
    <property type="entry name" value="WH-like_DNA-bd_sf"/>
</dbReference>
<dbReference type="GO" id="GO:0008171">
    <property type="term" value="F:O-methyltransferase activity"/>
    <property type="evidence" value="ECO:0007669"/>
    <property type="project" value="InterPro"/>
</dbReference>
<dbReference type="PROSITE" id="PS51683">
    <property type="entry name" value="SAM_OMT_II"/>
    <property type="match status" value="2"/>
</dbReference>
<dbReference type="STRING" id="3750.A0A498J6F6"/>
<dbReference type="EMBL" id="RDQH01000335">
    <property type="protein sequence ID" value="RXH89824.1"/>
    <property type="molecule type" value="Genomic_DNA"/>
</dbReference>
<feature type="domain" description="O-methyltransferase C-terminal" evidence="5">
    <location>
        <begin position="135"/>
        <end position="341"/>
    </location>
</feature>
<dbReference type="Gene3D" id="3.40.50.150">
    <property type="entry name" value="Vaccinia Virus protein VP39"/>
    <property type="match status" value="2"/>
</dbReference>
<feature type="domain" description="O-methyltransferase dimerisation" evidence="7">
    <location>
        <begin position="438"/>
        <end position="533"/>
    </location>
</feature>
<organism evidence="8 9">
    <name type="scientific">Malus domestica</name>
    <name type="common">Apple</name>
    <name type="synonym">Pyrus malus</name>
    <dbReference type="NCBI Taxonomy" id="3750"/>
    <lineage>
        <taxon>Eukaryota</taxon>
        <taxon>Viridiplantae</taxon>
        <taxon>Streptophyta</taxon>
        <taxon>Embryophyta</taxon>
        <taxon>Tracheophyta</taxon>
        <taxon>Spermatophyta</taxon>
        <taxon>Magnoliopsida</taxon>
        <taxon>eudicotyledons</taxon>
        <taxon>Gunneridae</taxon>
        <taxon>Pentapetalae</taxon>
        <taxon>rosids</taxon>
        <taxon>fabids</taxon>
        <taxon>Rosales</taxon>
        <taxon>Rosaceae</taxon>
        <taxon>Amygdaloideae</taxon>
        <taxon>Maleae</taxon>
        <taxon>Malus</taxon>
    </lineage>
</organism>
<comment type="similarity">
    <text evidence="4">Belongs to the class I-like SAM-binding methyltransferase superfamily. Cation-independent O-methyltransferase family.</text>
</comment>
<reference evidence="8 9" key="1">
    <citation type="submission" date="2018-10" db="EMBL/GenBank/DDBJ databases">
        <title>A high-quality apple genome assembly.</title>
        <authorList>
            <person name="Hu J."/>
        </authorList>
    </citation>
    <scope>NUCLEOTIDE SEQUENCE [LARGE SCALE GENOMIC DNA]</scope>
    <source>
        <strain evidence="9">cv. HFTH1</strain>
        <tissue evidence="8">Young leaf</tissue>
    </source>
</reference>
<sequence>MQEEPEIEASLRGQADIWKYMFGFADSMALKCAVELRIADIIHSHRPSDGASNSNPMIALSQLASCIAPSPDITSLTRIMRLLVRRNIFAVHHPSDGGEPLYGLTHSSRWLLHDAELSLAPILMMNNHPCLMAPWHYFSRRVKEGGPCAFEMAHGLDIWDYASQNPEINKLFNDGMACTSRFELKEILTGYEHGFDGVGSLVDVGGGTGSAVAEIVKAYPNIKGFNFDLPHVVATAPVYHGVSHVGGDMFEGNIPNADAVFMKRIMHDWSDSDCIKILKNCRKAIPEKSGKIIIADIVLEPNGEGTLNDTRLVIDLVMIAHTSGRERTENEWKKILEEGGFPRHKVIKIPALVSIVEAYPIRTKVSSRNKFRETIRRLLISTLMNYELLAEDEAAFDVLYCTAFEMVDAQWLAMTASYMQFNEATEVEASLRGQADIWKYMFGFADSMALKCAVELRIADIIHSHSPTDGASNSRPMITLSQLASSIAPSPDMTYLTRIMRLLVRRNIFAIHHSSDGEEPLYGLTHSSRWLLHNAELSLAPMLVMENHPCLMAPWHYFSQCVKEGGPYAFKMAHGLEIWDYASQNPEFNKLFNDGMACTARVVMKAILIGYEHGFDGVGSLVDVGGGTGSAVAEIVKSYPNIKGFNFDMPHVVATAPVYHGVSHVGGDMFEGSIPNADAVFMKWIMHDWSDRDCIKILKNCRKVIPEKSGKIIIVDIVLEPNGEGILDDTRLVFDLLMIAHTSGGRERTETEWKNILEEGGFPRYKVIKIPALASIVEAYPM</sequence>
<dbReference type="PANTHER" id="PTHR11746">
    <property type="entry name" value="O-METHYLTRANSFERASE"/>
    <property type="match status" value="1"/>
</dbReference>
<evidence type="ECO:0000313" key="9">
    <source>
        <dbReference type="Proteomes" id="UP000290289"/>
    </source>
</evidence>
<evidence type="ECO:0000256" key="2">
    <source>
        <dbReference type="ARBA" id="ARBA00022679"/>
    </source>
</evidence>
<feature type="domain" description="O-methyltransferase dimerisation" evidence="7">
    <location>
        <begin position="18"/>
        <end position="113"/>
    </location>
</feature>
<evidence type="ECO:0000313" key="8">
    <source>
        <dbReference type="EMBL" id="RXH89824.1"/>
    </source>
</evidence>
<dbReference type="Gene3D" id="1.10.10.10">
    <property type="entry name" value="Winged helix-like DNA-binding domain superfamily/Winged helix DNA-binding domain"/>
    <property type="match status" value="2"/>
</dbReference>
<comment type="caution">
    <text evidence="8">The sequence shown here is derived from an EMBL/GenBank/DDBJ whole genome shotgun (WGS) entry which is preliminary data.</text>
</comment>
<accession>A0A498J6F6</accession>
<keyword evidence="1" id="KW-0489">Methyltransferase</keyword>
<dbReference type="InterPro" id="IPR029063">
    <property type="entry name" value="SAM-dependent_MTases_sf"/>
</dbReference>
<dbReference type="InterPro" id="IPR012967">
    <property type="entry name" value="COMT_dimerisation"/>
</dbReference>
<dbReference type="FunFam" id="3.40.50.150:FF:000294">
    <property type="entry name" value="O-methyltransferase family protein"/>
    <property type="match status" value="2"/>
</dbReference>
<dbReference type="InterPro" id="IPR001077">
    <property type="entry name" value="COMT_C"/>
</dbReference>
<feature type="domain" description="ELMO" evidence="6">
    <location>
        <begin position="376"/>
        <end position="423"/>
    </location>
</feature>
<dbReference type="InterPro" id="IPR006816">
    <property type="entry name" value="ELMO_dom"/>
</dbReference>